<dbReference type="SMART" id="SM00225">
    <property type="entry name" value="BTB"/>
    <property type="match status" value="1"/>
</dbReference>
<evidence type="ECO:0000313" key="7">
    <source>
        <dbReference type="Proteomes" id="UP000604825"/>
    </source>
</evidence>
<dbReference type="Proteomes" id="UP000604825">
    <property type="component" value="Unassembled WGS sequence"/>
</dbReference>
<organism evidence="6 7">
    <name type="scientific">Miscanthus lutarioriparius</name>
    <dbReference type="NCBI Taxonomy" id="422564"/>
    <lineage>
        <taxon>Eukaryota</taxon>
        <taxon>Viridiplantae</taxon>
        <taxon>Streptophyta</taxon>
        <taxon>Embryophyta</taxon>
        <taxon>Tracheophyta</taxon>
        <taxon>Spermatophyta</taxon>
        <taxon>Magnoliopsida</taxon>
        <taxon>Liliopsida</taxon>
        <taxon>Poales</taxon>
        <taxon>Poaceae</taxon>
        <taxon>PACMAD clade</taxon>
        <taxon>Panicoideae</taxon>
        <taxon>Andropogonodae</taxon>
        <taxon>Andropogoneae</taxon>
        <taxon>Saccharinae</taxon>
        <taxon>Miscanthus</taxon>
    </lineage>
</organism>
<evidence type="ECO:0000313" key="6">
    <source>
        <dbReference type="EMBL" id="CAD6266211.1"/>
    </source>
</evidence>
<dbReference type="Gene3D" id="1.25.40.420">
    <property type="match status" value="1"/>
</dbReference>
<dbReference type="Pfam" id="PF00651">
    <property type="entry name" value="BTB"/>
    <property type="match status" value="1"/>
</dbReference>
<dbReference type="PANTHER" id="PTHR26379">
    <property type="entry name" value="BTB/POZ AND MATH DOMAIN-CONTAINING PROTEIN 1"/>
    <property type="match status" value="1"/>
</dbReference>
<dbReference type="InterPro" id="IPR045005">
    <property type="entry name" value="BPM1-6"/>
</dbReference>
<dbReference type="Gene3D" id="2.60.210.10">
    <property type="entry name" value="Apoptosis, Tumor Necrosis Factor Receptor Associated Protein 2, Chain A"/>
    <property type="match status" value="1"/>
</dbReference>
<comment type="caution">
    <text evidence="6">The sequence shown here is derived from an EMBL/GenBank/DDBJ whole genome shotgun (WGS) entry which is preliminary data.</text>
</comment>
<dbReference type="PANTHER" id="PTHR26379:SF477">
    <property type="entry name" value="OS08G0129000 PROTEIN"/>
    <property type="match status" value="1"/>
</dbReference>
<accession>A0A811R851</accession>
<dbReference type="InterPro" id="IPR008974">
    <property type="entry name" value="TRAF-like"/>
</dbReference>
<dbReference type="PROSITE" id="PS50097">
    <property type="entry name" value="BTB"/>
    <property type="match status" value="1"/>
</dbReference>
<comment type="similarity">
    <text evidence="2">Belongs to the Tdpoz family.</text>
</comment>
<dbReference type="OrthoDB" id="666103at2759"/>
<protein>
    <submittedName>
        <fullName evidence="6">Uncharacterized protein</fullName>
    </submittedName>
</protein>
<dbReference type="InterPro" id="IPR056423">
    <property type="entry name" value="BACK_BPM_SPOP"/>
</dbReference>
<evidence type="ECO:0000259" key="4">
    <source>
        <dbReference type="PROSITE" id="PS50097"/>
    </source>
</evidence>
<proteinExistence type="inferred from homology"/>
<comment type="pathway">
    <text evidence="1">Protein modification; protein ubiquitination.</text>
</comment>
<dbReference type="SUPFAM" id="SSF49599">
    <property type="entry name" value="TRAF domain-like"/>
    <property type="match status" value="1"/>
</dbReference>
<dbReference type="Pfam" id="PF22486">
    <property type="entry name" value="MATH_2"/>
    <property type="match status" value="1"/>
</dbReference>
<evidence type="ECO:0000256" key="2">
    <source>
        <dbReference type="ARBA" id="ARBA00010846"/>
    </source>
</evidence>
<dbReference type="EMBL" id="CAJGYO010000013">
    <property type="protein sequence ID" value="CAD6266211.1"/>
    <property type="molecule type" value="Genomic_DNA"/>
</dbReference>
<evidence type="ECO:0000259" key="5">
    <source>
        <dbReference type="PROSITE" id="PS50144"/>
    </source>
</evidence>
<dbReference type="GO" id="GO:0016567">
    <property type="term" value="P:protein ubiquitination"/>
    <property type="evidence" value="ECO:0007669"/>
    <property type="project" value="InterPro"/>
</dbReference>
<dbReference type="InterPro" id="IPR000210">
    <property type="entry name" value="BTB/POZ_dom"/>
</dbReference>
<dbReference type="Gene3D" id="3.30.710.10">
    <property type="entry name" value="Potassium Channel Kv1.1, Chain A"/>
    <property type="match status" value="1"/>
</dbReference>
<dbReference type="PROSITE" id="PS50144">
    <property type="entry name" value="MATH"/>
    <property type="match status" value="1"/>
</dbReference>
<gene>
    <name evidence="6" type="ORF">NCGR_LOCUS49516</name>
</gene>
<feature type="region of interest" description="Disordered" evidence="3">
    <location>
        <begin position="391"/>
        <end position="411"/>
    </location>
</feature>
<dbReference type="AlphaFoldDB" id="A0A811R851"/>
<evidence type="ECO:0000256" key="1">
    <source>
        <dbReference type="ARBA" id="ARBA00004906"/>
    </source>
</evidence>
<keyword evidence="7" id="KW-1185">Reference proteome</keyword>
<reference evidence="6" key="1">
    <citation type="submission" date="2020-10" db="EMBL/GenBank/DDBJ databases">
        <authorList>
            <person name="Han B."/>
            <person name="Lu T."/>
            <person name="Zhao Q."/>
            <person name="Huang X."/>
            <person name="Zhao Y."/>
        </authorList>
    </citation>
    <scope>NUCLEOTIDE SEQUENCE</scope>
</reference>
<name>A0A811R851_9POAL</name>
<evidence type="ECO:0000256" key="3">
    <source>
        <dbReference type="SAM" id="MobiDB-lite"/>
    </source>
</evidence>
<sequence>MASQARPRASASICSSVTDSEVHTLEISDYSQHSDLGDGGYICSTRFTVGGHDWRIRYYPDGTGNGEECKDYVGVQLELMSEFTKVRLAYEFRLTEDEAAIKSTTVLTAEASSTCGTDKFKKKSDLPRYLRNDSLKIQCFVTVIKESQLKETAVSSNPVVVVQVPPSDLSSHLGNLLSRDRDDGDITFKVKSEEFRAHKLILDIRCPALKTTATQPHLDGQTMRDRRAIPDNSSTVVIQDMEPAVFKALRHFIYTDSLLKEHRNEEMAKSLLAAADKYDMKRMKLYCGNILSKRPTVDSVTTTIALAHNHHCRELKGACIQFINSSERTRDDVLSSEGYKELKANCPEVALEILENSDISKFLFGFVLSMFTYWMLTHEISRKKVFKKAVERQQDVPEEPSAGNHRGEGKS</sequence>
<feature type="domain" description="MATH" evidence="5">
    <location>
        <begin position="20"/>
        <end position="141"/>
    </location>
</feature>
<feature type="domain" description="BTB" evidence="4">
    <location>
        <begin position="184"/>
        <end position="262"/>
    </location>
</feature>
<dbReference type="InterPro" id="IPR011333">
    <property type="entry name" value="SKP1/BTB/POZ_sf"/>
</dbReference>
<dbReference type="CDD" id="cd00121">
    <property type="entry name" value="MATH"/>
    <property type="match status" value="1"/>
</dbReference>
<dbReference type="InterPro" id="IPR002083">
    <property type="entry name" value="MATH/TRAF_dom"/>
</dbReference>
<dbReference type="SUPFAM" id="SSF54695">
    <property type="entry name" value="POZ domain"/>
    <property type="match status" value="1"/>
</dbReference>
<dbReference type="Pfam" id="PF24570">
    <property type="entry name" value="BACK_BPM_SPOP"/>
    <property type="match status" value="1"/>
</dbReference>